<sequence>MGRLRGRNIALTGGTGALGRVVAKRLTDEGAKVHIPAIESEVDKTALGLGEAVSITTGIDLSDEQAVKEFYAKLPPLWASIHIAGGFAFAPISETDAATLRQQFEMNAVSAYLCCKEAAANMKAGKAGGRLVNVSARPALEPRVGANITAYTMAKAGIAALTTALAEELKDERIAVNAVAPSIIDTPANREAMSGADFSTWVTPGAIAELMLSLCDPDAASVSGAVVPIYGWV</sequence>
<dbReference type="PROSITE" id="PS00061">
    <property type="entry name" value="ADH_SHORT"/>
    <property type="match status" value="1"/>
</dbReference>
<dbReference type="SUPFAM" id="SSF51735">
    <property type="entry name" value="NAD(P)-binding Rossmann-fold domains"/>
    <property type="match status" value="1"/>
</dbReference>
<dbReference type="Pfam" id="PF00106">
    <property type="entry name" value="adh_short"/>
    <property type="match status" value="1"/>
</dbReference>
<dbReference type="InterPro" id="IPR002347">
    <property type="entry name" value="SDR_fam"/>
</dbReference>
<dbReference type="RefSeq" id="WP_045446717.1">
    <property type="nucleotide sequence ID" value="NZ_BBIO01000010.1"/>
</dbReference>
<dbReference type="InterPro" id="IPR036291">
    <property type="entry name" value="NAD(P)-bd_dom_sf"/>
</dbReference>
<evidence type="ECO:0000313" key="2">
    <source>
        <dbReference type="EMBL" id="GAK45518.1"/>
    </source>
</evidence>
<dbReference type="InterPro" id="IPR020904">
    <property type="entry name" value="Sc_DH/Rdtase_CS"/>
</dbReference>
<protein>
    <submittedName>
        <fullName evidence="2">Short-chain dehydrogenase/reductase family protein</fullName>
    </submittedName>
</protein>
<keyword evidence="3" id="KW-1185">Reference proteome</keyword>
<dbReference type="PANTHER" id="PTHR42760:SF40">
    <property type="entry name" value="3-OXOACYL-[ACYL-CARRIER-PROTEIN] REDUCTASE, CHLOROPLASTIC"/>
    <property type="match status" value="1"/>
</dbReference>
<accession>A0A081BBV0</accession>
<reference evidence="2 3" key="1">
    <citation type="submission" date="2014-07" db="EMBL/GenBank/DDBJ databases">
        <title>Tepidicaulis marinum gen. nov., sp. nov., a novel marine bacterium denitrifying nitrate to nitrous oxide strictly under microaerobic conditions.</title>
        <authorList>
            <person name="Takeuchi M."/>
            <person name="Yamagishi T."/>
            <person name="Kamagata Y."/>
            <person name="Oshima K."/>
            <person name="Hattori M."/>
            <person name="Katayama T."/>
            <person name="Hanada S."/>
            <person name="Tamaki H."/>
            <person name="Marumo K."/>
            <person name="Maeda H."/>
            <person name="Nedachi M."/>
            <person name="Iwasaki W."/>
            <person name="Suwa Y."/>
            <person name="Sakata S."/>
        </authorList>
    </citation>
    <scope>NUCLEOTIDE SEQUENCE [LARGE SCALE GENOMIC DNA]</scope>
    <source>
        <strain evidence="2 3">MA2</strain>
    </source>
</reference>
<gene>
    <name evidence="2" type="ORF">M2A_2017</name>
</gene>
<dbReference type="eggNOG" id="COG1028">
    <property type="taxonomic scope" value="Bacteria"/>
</dbReference>
<dbReference type="AlphaFoldDB" id="A0A081BBV0"/>
<dbReference type="STRING" id="1333998.M2A_2017"/>
<dbReference type="Gene3D" id="3.40.50.720">
    <property type="entry name" value="NAD(P)-binding Rossmann-like Domain"/>
    <property type="match status" value="1"/>
</dbReference>
<dbReference type="GO" id="GO:0016616">
    <property type="term" value="F:oxidoreductase activity, acting on the CH-OH group of donors, NAD or NADP as acceptor"/>
    <property type="evidence" value="ECO:0007669"/>
    <property type="project" value="TreeGrafter"/>
</dbReference>
<dbReference type="PANTHER" id="PTHR42760">
    <property type="entry name" value="SHORT-CHAIN DEHYDROGENASES/REDUCTASES FAMILY MEMBER"/>
    <property type="match status" value="1"/>
</dbReference>
<dbReference type="EMBL" id="BBIO01000010">
    <property type="protein sequence ID" value="GAK45518.1"/>
    <property type="molecule type" value="Genomic_DNA"/>
</dbReference>
<comment type="similarity">
    <text evidence="1">Belongs to the short-chain dehydrogenases/reductases (SDR) family.</text>
</comment>
<evidence type="ECO:0000313" key="3">
    <source>
        <dbReference type="Proteomes" id="UP000028702"/>
    </source>
</evidence>
<name>A0A081BBV0_9HYPH</name>
<dbReference type="PRINTS" id="PR00081">
    <property type="entry name" value="GDHRDH"/>
</dbReference>
<proteinExistence type="inferred from homology"/>
<comment type="caution">
    <text evidence="2">The sequence shown here is derived from an EMBL/GenBank/DDBJ whole genome shotgun (WGS) entry which is preliminary data.</text>
</comment>
<evidence type="ECO:0000256" key="1">
    <source>
        <dbReference type="ARBA" id="ARBA00006484"/>
    </source>
</evidence>
<dbReference type="GO" id="GO:0030497">
    <property type="term" value="P:fatty acid elongation"/>
    <property type="evidence" value="ECO:0007669"/>
    <property type="project" value="TreeGrafter"/>
</dbReference>
<organism evidence="2 3">
    <name type="scientific">Tepidicaulis marinus</name>
    <dbReference type="NCBI Taxonomy" id="1333998"/>
    <lineage>
        <taxon>Bacteria</taxon>
        <taxon>Pseudomonadati</taxon>
        <taxon>Pseudomonadota</taxon>
        <taxon>Alphaproteobacteria</taxon>
        <taxon>Hyphomicrobiales</taxon>
        <taxon>Parvibaculaceae</taxon>
        <taxon>Tepidicaulis</taxon>
    </lineage>
</organism>
<dbReference type="Proteomes" id="UP000028702">
    <property type="component" value="Unassembled WGS sequence"/>
</dbReference>